<dbReference type="OrthoDB" id="163266at2157"/>
<sequence>MHDGEKKEMKWIYEIIVSKIPPFSLLSYQYSILLQLLFLLILGIILGLVFQLKTISLAYGSLGILVAVLWSMLILQLGPTLRKFRAPLSKDENELLERYKGILFHKNHYEAIPGVAIFVPFMLYLFHDGSGLLKYWLGENPNILLLFFVSLLIWDVCYRMGLGIWTSILALWRSLELKKLAERRTELEHTPYTELRALRKLDINNVFFGLISLLLLPLIKSDPLFVIMIFAFMTFITLTNVISAYLISKVPWLPPDIYNLVKESSFAYVGTSLKGVTHITPVVYVFDGQRMFFNTSKEAKKLKVMKKNNKIAFLIDKRDMSNIYENKAVLFTGKVKIYGLLDVPLRLIQMLRTLRLFITKYPEYTRKYSTSELPKAWQLTPIIARILVEVKPARIIYWRGAKQISVPV</sequence>
<organism evidence="2 3">
    <name type="scientific">Candidatus Methanoperedens nitratireducens</name>
    <dbReference type="NCBI Taxonomy" id="1392998"/>
    <lineage>
        <taxon>Archaea</taxon>
        <taxon>Methanobacteriati</taxon>
        <taxon>Methanobacteriota</taxon>
        <taxon>Stenosarchaea group</taxon>
        <taxon>Methanomicrobia</taxon>
        <taxon>Methanosarcinales</taxon>
        <taxon>ANME-2 cluster</taxon>
        <taxon>Candidatus Methanoperedentaceae</taxon>
        <taxon>Candidatus Methanoperedens</taxon>
    </lineage>
</organism>
<dbReference type="InterPro" id="IPR055952">
    <property type="entry name" value="DUF7530"/>
</dbReference>
<dbReference type="SUPFAM" id="SSF50475">
    <property type="entry name" value="FMN-binding split barrel"/>
    <property type="match status" value="1"/>
</dbReference>
<feature type="transmembrane region" description="Helical" evidence="1">
    <location>
        <begin position="28"/>
        <end position="50"/>
    </location>
</feature>
<dbReference type="InterPro" id="IPR012349">
    <property type="entry name" value="Split_barrel_FMN-bd"/>
</dbReference>
<keyword evidence="1" id="KW-0472">Membrane</keyword>
<dbReference type="Pfam" id="PF12900">
    <property type="entry name" value="Pyridox_ox_2"/>
    <property type="match status" value="1"/>
</dbReference>
<dbReference type="Proteomes" id="UP000218615">
    <property type="component" value="Unassembled WGS sequence"/>
</dbReference>
<evidence type="ECO:0000313" key="2">
    <source>
        <dbReference type="EMBL" id="SNQ59137.1"/>
    </source>
</evidence>
<keyword evidence="1" id="KW-1133">Transmembrane helix</keyword>
<name>A0A284VIW9_9EURY</name>
<accession>A0A284VIW9</accession>
<feature type="transmembrane region" description="Helical" evidence="1">
    <location>
        <begin position="225"/>
        <end position="247"/>
    </location>
</feature>
<evidence type="ECO:0000313" key="3">
    <source>
        <dbReference type="Proteomes" id="UP000218615"/>
    </source>
</evidence>
<feature type="transmembrane region" description="Helical" evidence="1">
    <location>
        <begin position="108"/>
        <end position="126"/>
    </location>
</feature>
<dbReference type="RefSeq" id="WP_096203557.1">
    <property type="nucleotide sequence ID" value="NZ_FZMP01000010.1"/>
</dbReference>
<dbReference type="STRING" id="1392998.ANME2D_00636"/>
<feature type="transmembrane region" description="Helical" evidence="1">
    <location>
        <begin position="146"/>
        <end position="172"/>
    </location>
</feature>
<dbReference type="Gene3D" id="2.30.110.10">
    <property type="entry name" value="Electron Transport, Fmn-binding Protein, Chain A"/>
    <property type="match status" value="1"/>
</dbReference>
<proteinExistence type="predicted"/>
<feature type="transmembrane region" description="Helical" evidence="1">
    <location>
        <begin position="56"/>
        <end position="75"/>
    </location>
</feature>
<gene>
    <name evidence="2" type="ORF">MNV_1070027</name>
</gene>
<dbReference type="InterPro" id="IPR024747">
    <property type="entry name" value="Pyridox_Oxase-rel"/>
</dbReference>
<reference evidence="3" key="1">
    <citation type="submission" date="2017-06" db="EMBL/GenBank/DDBJ databases">
        <authorList>
            <person name="Cremers G."/>
        </authorList>
    </citation>
    <scope>NUCLEOTIDE SEQUENCE [LARGE SCALE GENOMIC DNA]</scope>
</reference>
<evidence type="ECO:0000256" key="1">
    <source>
        <dbReference type="SAM" id="Phobius"/>
    </source>
</evidence>
<feature type="transmembrane region" description="Helical" evidence="1">
    <location>
        <begin position="201"/>
        <end position="219"/>
    </location>
</feature>
<dbReference type="AlphaFoldDB" id="A0A284VIW9"/>
<dbReference type="EMBL" id="FZMP01000010">
    <property type="protein sequence ID" value="SNQ59137.1"/>
    <property type="molecule type" value="Genomic_DNA"/>
</dbReference>
<protein>
    <submittedName>
        <fullName evidence="2">Uncharacterized protein</fullName>
    </submittedName>
</protein>
<keyword evidence="1" id="KW-0812">Transmembrane</keyword>
<keyword evidence="3" id="KW-1185">Reference proteome</keyword>
<dbReference type="Pfam" id="PF24374">
    <property type="entry name" value="DUF7530"/>
    <property type="match status" value="1"/>
</dbReference>